<feature type="chain" id="PRO_5007469500" evidence="1">
    <location>
        <begin position="20"/>
        <end position="127"/>
    </location>
</feature>
<sequence>MAASAASAATLATASAVGAGIEANTGQVVHTVYFWLKNPDSVADRDALIAGLKTLKQVPEVKSLHVGVPANTEKRDVVDNSFSVFELMFFDDLAGQSTYQQHPIHLAFVENCSHLWDKVVVHDSLTV</sequence>
<dbReference type="STRING" id="1799789.AX660_10635"/>
<dbReference type="Proteomes" id="UP000070299">
    <property type="component" value="Unassembled WGS sequence"/>
</dbReference>
<organism evidence="3 4">
    <name type="scientific">Paraglaciecola hydrolytica</name>
    <dbReference type="NCBI Taxonomy" id="1799789"/>
    <lineage>
        <taxon>Bacteria</taxon>
        <taxon>Pseudomonadati</taxon>
        <taxon>Pseudomonadota</taxon>
        <taxon>Gammaproteobacteria</taxon>
        <taxon>Alteromonadales</taxon>
        <taxon>Alteromonadaceae</taxon>
        <taxon>Paraglaciecola</taxon>
    </lineage>
</organism>
<evidence type="ECO:0000256" key="1">
    <source>
        <dbReference type="SAM" id="SignalP"/>
    </source>
</evidence>
<feature type="domain" description="Stress-response A/B barrel" evidence="2">
    <location>
        <begin position="28"/>
        <end position="124"/>
    </location>
</feature>
<evidence type="ECO:0000313" key="4">
    <source>
        <dbReference type="Proteomes" id="UP000070299"/>
    </source>
</evidence>
<dbReference type="SMART" id="SM00886">
    <property type="entry name" value="Dabb"/>
    <property type="match status" value="1"/>
</dbReference>
<accession>A0A136A5D0</accession>
<dbReference type="Gene3D" id="3.30.70.100">
    <property type="match status" value="1"/>
</dbReference>
<evidence type="ECO:0000259" key="2">
    <source>
        <dbReference type="PROSITE" id="PS51502"/>
    </source>
</evidence>
<dbReference type="SUPFAM" id="SSF54909">
    <property type="entry name" value="Dimeric alpha+beta barrel"/>
    <property type="match status" value="1"/>
</dbReference>
<keyword evidence="1" id="KW-0732">Signal</keyword>
<dbReference type="Pfam" id="PF07876">
    <property type="entry name" value="Dabb"/>
    <property type="match status" value="1"/>
</dbReference>
<dbReference type="InterPro" id="IPR011008">
    <property type="entry name" value="Dimeric_a/b-barrel"/>
</dbReference>
<reference evidence="4" key="1">
    <citation type="submission" date="2016-02" db="EMBL/GenBank/DDBJ databases">
        <authorList>
            <person name="Schultz-Johansen M."/>
            <person name="Glaring M.A."/>
            <person name="Bech P.K."/>
            <person name="Stougaard P."/>
        </authorList>
    </citation>
    <scope>NUCLEOTIDE SEQUENCE [LARGE SCALE GENOMIC DNA]</scope>
    <source>
        <strain evidence="4">S66</strain>
    </source>
</reference>
<keyword evidence="4" id="KW-1185">Reference proteome</keyword>
<dbReference type="AlphaFoldDB" id="A0A136A5D0"/>
<feature type="signal peptide" evidence="1">
    <location>
        <begin position="1"/>
        <end position="19"/>
    </location>
</feature>
<name>A0A136A5D0_9ALTE</name>
<gene>
    <name evidence="3" type="ORF">AX660_10635</name>
</gene>
<evidence type="ECO:0000313" key="3">
    <source>
        <dbReference type="EMBL" id="KXI30414.1"/>
    </source>
</evidence>
<comment type="caution">
    <text evidence="3">The sequence shown here is derived from an EMBL/GenBank/DDBJ whole genome shotgun (WGS) entry which is preliminary data.</text>
</comment>
<dbReference type="EMBL" id="LSNE01000003">
    <property type="protein sequence ID" value="KXI30414.1"/>
    <property type="molecule type" value="Genomic_DNA"/>
</dbReference>
<dbReference type="PROSITE" id="PS51502">
    <property type="entry name" value="S_R_A_B_BARREL"/>
    <property type="match status" value="1"/>
</dbReference>
<protein>
    <submittedName>
        <fullName evidence="3">Stress responsive alpha-beta barrel domain-containing protein</fullName>
    </submittedName>
</protein>
<dbReference type="InterPro" id="IPR013097">
    <property type="entry name" value="Dabb"/>
</dbReference>
<proteinExistence type="predicted"/>